<feature type="transmembrane region" description="Helical" evidence="2">
    <location>
        <begin position="179"/>
        <end position="198"/>
    </location>
</feature>
<accession>A0AAD4NKM0</accession>
<reference evidence="4" key="1">
    <citation type="submission" date="2022-01" db="EMBL/GenBank/DDBJ databases">
        <title>Genome Sequence Resource for Two Populations of Ditylenchus destructor, the Migratory Endoparasitic Phytonematode.</title>
        <authorList>
            <person name="Zhang H."/>
            <person name="Lin R."/>
            <person name="Xie B."/>
        </authorList>
    </citation>
    <scope>NUCLEOTIDE SEQUENCE</scope>
    <source>
        <strain evidence="4">BazhouSP</strain>
    </source>
</reference>
<keyword evidence="2" id="KW-1133">Transmembrane helix</keyword>
<keyword evidence="2" id="KW-0472">Membrane</keyword>
<organism evidence="4 5">
    <name type="scientific">Ditylenchus destructor</name>
    <dbReference type="NCBI Taxonomy" id="166010"/>
    <lineage>
        <taxon>Eukaryota</taxon>
        <taxon>Metazoa</taxon>
        <taxon>Ecdysozoa</taxon>
        <taxon>Nematoda</taxon>
        <taxon>Chromadorea</taxon>
        <taxon>Rhabditida</taxon>
        <taxon>Tylenchina</taxon>
        <taxon>Tylenchomorpha</taxon>
        <taxon>Sphaerularioidea</taxon>
        <taxon>Anguinidae</taxon>
        <taxon>Anguininae</taxon>
        <taxon>Ditylenchus</taxon>
    </lineage>
</organism>
<feature type="region of interest" description="Disordered" evidence="1">
    <location>
        <begin position="225"/>
        <end position="244"/>
    </location>
</feature>
<evidence type="ECO:0000313" key="5">
    <source>
        <dbReference type="Proteomes" id="UP001201812"/>
    </source>
</evidence>
<dbReference type="AlphaFoldDB" id="A0AAD4NKM0"/>
<keyword evidence="5" id="KW-1185">Reference proteome</keyword>
<dbReference type="EMBL" id="JAKKPZ010000001">
    <property type="protein sequence ID" value="KAI1728304.1"/>
    <property type="molecule type" value="Genomic_DNA"/>
</dbReference>
<evidence type="ECO:0000313" key="4">
    <source>
        <dbReference type="EMBL" id="KAI1728304.1"/>
    </source>
</evidence>
<proteinExistence type="predicted"/>
<gene>
    <name evidence="4" type="ORF">DdX_00472</name>
</gene>
<sequence>MNPCLIFLVLASSVTNVVDANAIKPNAVVAKLGVIHFPPKLPILIISPTERLETELRISYTCDGDQNRETQMIKHSSEMKCPEVMFDDKVLCFDALPDCQLHQAKISYKMANGEWSPDFIATFMEEAIQKKHHHPNGSNDTDALLHKIDSEIGQIRKTIDTQTNIEHDEGSYTRRFNSILMLAEFALTVIAMVLYLIMWERHRARARNTYDRFDVVRNASPAPTTSTLIDIRSNRSDNEENALS</sequence>
<name>A0AAD4NKM0_9BILA</name>
<feature type="signal peptide" evidence="3">
    <location>
        <begin position="1"/>
        <end position="20"/>
    </location>
</feature>
<feature type="chain" id="PRO_5042147614" evidence="3">
    <location>
        <begin position="21"/>
        <end position="244"/>
    </location>
</feature>
<dbReference type="Proteomes" id="UP001201812">
    <property type="component" value="Unassembled WGS sequence"/>
</dbReference>
<evidence type="ECO:0000256" key="1">
    <source>
        <dbReference type="SAM" id="MobiDB-lite"/>
    </source>
</evidence>
<comment type="caution">
    <text evidence="4">The sequence shown here is derived from an EMBL/GenBank/DDBJ whole genome shotgun (WGS) entry which is preliminary data.</text>
</comment>
<keyword evidence="3" id="KW-0732">Signal</keyword>
<keyword evidence="2" id="KW-0812">Transmembrane</keyword>
<protein>
    <submittedName>
        <fullName evidence="4">Uncharacterized protein</fullName>
    </submittedName>
</protein>
<evidence type="ECO:0000256" key="3">
    <source>
        <dbReference type="SAM" id="SignalP"/>
    </source>
</evidence>
<evidence type="ECO:0000256" key="2">
    <source>
        <dbReference type="SAM" id="Phobius"/>
    </source>
</evidence>